<accession>A0A926DZS6</accession>
<proteinExistence type="predicted"/>
<keyword evidence="1" id="KW-0472">Membrane</keyword>
<dbReference type="RefSeq" id="WP_249283210.1">
    <property type="nucleotide sequence ID" value="NZ_JACRST010000014.1"/>
</dbReference>
<feature type="transmembrane region" description="Helical" evidence="1">
    <location>
        <begin position="125"/>
        <end position="148"/>
    </location>
</feature>
<protein>
    <recommendedName>
        <fullName evidence="4">DUF2178 domain-containing protein</fullName>
    </recommendedName>
</protein>
<feature type="transmembrane region" description="Helical" evidence="1">
    <location>
        <begin position="100"/>
        <end position="119"/>
    </location>
</feature>
<keyword evidence="3" id="KW-1185">Reference proteome</keyword>
<evidence type="ECO:0000256" key="1">
    <source>
        <dbReference type="SAM" id="Phobius"/>
    </source>
</evidence>
<keyword evidence="1" id="KW-0812">Transmembrane</keyword>
<name>A0A926DZS6_9FIRM</name>
<feature type="transmembrane region" description="Helical" evidence="1">
    <location>
        <begin position="51"/>
        <end position="73"/>
    </location>
</feature>
<dbReference type="Proteomes" id="UP000653127">
    <property type="component" value="Unassembled WGS sequence"/>
</dbReference>
<evidence type="ECO:0000313" key="3">
    <source>
        <dbReference type="Proteomes" id="UP000653127"/>
    </source>
</evidence>
<organism evidence="2 3">
    <name type="scientific">Ligaoa zhengdingensis</name>
    <dbReference type="NCBI Taxonomy" id="2763658"/>
    <lineage>
        <taxon>Bacteria</taxon>
        <taxon>Bacillati</taxon>
        <taxon>Bacillota</taxon>
        <taxon>Clostridia</taxon>
        <taxon>Eubacteriales</taxon>
        <taxon>Oscillospiraceae</taxon>
        <taxon>Ligaoa</taxon>
    </lineage>
</organism>
<comment type="caution">
    <text evidence="2">The sequence shown here is derived from an EMBL/GenBank/DDBJ whole genome shotgun (WGS) entry which is preliminary data.</text>
</comment>
<keyword evidence="1" id="KW-1133">Transmembrane helix</keyword>
<feature type="transmembrane region" description="Helical" evidence="1">
    <location>
        <begin position="20"/>
        <end position="39"/>
    </location>
</feature>
<dbReference type="AlphaFoldDB" id="A0A926DZS6"/>
<reference evidence="2" key="1">
    <citation type="submission" date="2020-08" db="EMBL/GenBank/DDBJ databases">
        <title>Genome public.</title>
        <authorList>
            <person name="Liu C."/>
            <person name="Sun Q."/>
        </authorList>
    </citation>
    <scope>NUCLEOTIDE SEQUENCE</scope>
    <source>
        <strain evidence="2">NSJ-31</strain>
    </source>
</reference>
<evidence type="ECO:0000313" key="2">
    <source>
        <dbReference type="EMBL" id="MBC8547136.1"/>
    </source>
</evidence>
<evidence type="ECO:0008006" key="4">
    <source>
        <dbReference type="Google" id="ProtNLM"/>
    </source>
</evidence>
<gene>
    <name evidence="2" type="ORF">H8711_09370</name>
</gene>
<sequence length="158" mass="17394">MGDSQDSRVVQYRKKLLIKLAAYLVVALFGAAVLAWWFSSPHSGLFDFYKAYVIGMGIALLVFGIGSAVKALLMMSNREKLAAAAAEIPDEDAARRSQRAMATAFQVYLGVMVVALVFIGQIFNYTSFVVCLFSVVFAILCYLFVGAWQRKGTKKKKA</sequence>
<dbReference type="EMBL" id="JACRST010000014">
    <property type="protein sequence ID" value="MBC8547136.1"/>
    <property type="molecule type" value="Genomic_DNA"/>
</dbReference>